<evidence type="ECO:0000313" key="12">
    <source>
        <dbReference type="Proteomes" id="UP000027746"/>
    </source>
</evidence>
<proteinExistence type="inferred from homology"/>
<dbReference type="EC" id="2.3.1.269" evidence="9"/>
<evidence type="ECO:0000256" key="5">
    <source>
        <dbReference type="ARBA" id="ARBA00022692"/>
    </source>
</evidence>
<dbReference type="EMBL" id="JAMD01000003">
    <property type="protein sequence ID" value="KEJ96524.1"/>
    <property type="molecule type" value="Genomic_DNA"/>
</dbReference>
<feature type="transmembrane region" description="Helical" evidence="9">
    <location>
        <begin position="90"/>
        <end position="114"/>
    </location>
</feature>
<dbReference type="OrthoDB" id="9804277at2"/>
<feature type="transmembrane region" description="Helical" evidence="9">
    <location>
        <begin position="187"/>
        <end position="205"/>
    </location>
</feature>
<evidence type="ECO:0000256" key="1">
    <source>
        <dbReference type="ARBA" id="ARBA00004651"/>
    </source>
</evidence>
<dbReference type="HAMAP" id="MF_01148">
    <property type="entry name" value="Lnt"/>
    <property type="match status" value="1"/>
</dbReference>
<dbReference type="UniPathway" id="UPA00666"/>
<keyword evidence="6 9" id="KW-1133">Transmembrane helix</keyword>
<evidence type="ECO:0000256" key="3">
    <source>
        <dbReference type="ARBA" id="ARBA00022475"/>
    </source>
</evidence>
<keyword evidence="4 9" id="KW-0808">Transferase</keyword>
<name>A0A073J3L0_9RHOB</name>
<evidence type="ECO:0000256" key="6">
    <source>
        <dbReference type="ARBA" id="ARBA00022989"/>
    </source>
</evidence>
<dbReference type="AlphaFoldDB" id="A0A073J3L0"/>
<dbReference type="InterPro" id="IPR045378">
    <property type="entry name" value="LNT_N"/>
</dbReference>
<dbReference type="SUPFAM" id="SSF56317">
    <property type="entry name" value="Carbon-nitrogen hydrolase"/>
    <property type="match status" value="1"/>
</dbReference>
<dbReference type="Proteomes" id="UP000027746">
    <property type="component" value="Unassembled WGS sequence"/>
</dbReference>
<keyword evidence="8 9" id="KW-0012">Acyltransferase</keyword>
<dbReference type="GO" id="GO:0042158">
    <property type="term" value="P:lipoprotein biosynthetic process"/>
    <property type="evidence" value="ECO:0007669"/>
    <property type="project" value="UniProtKB-UniRule"/>
</dbReference>
<gene>
    <name evidence="9" type="primary">lnt</name>
    <name evidence="11" type="ORF">SUH3_14290</name>
</gene>
<accession>A0A073J3L0</accession>
<dbReference type="PROSITE" id="PS50263">
    <property type="entry name" value="CN_HYDROLASE"/>
    <property type="match status" value="1"/>
</dbReference>
<evidence type="ECO:0000259" key="10">
    <source>
        <dbReference type="PROSITE" id="PS50263"/>
    </source>
</evidence>
<protein>
    <recommendedName>
        <fullName evidence="9">Apolipoprotein N-acyltransferase</fullName>
        <shortName evidence="9">ALP N-acyltransferase</shortName>
        <ecNumber evidence="9">2.3.1.269</ecNumber>
    </recommendedName>
</protein>
<dbReference type="PANTHER" id="PTHR38686">
    <property type="entry name" value="APOLIPOPROTEIN N-ACYLTRANSFERASE"/>
    <property type="match status" value="1"/>
</dbReference>
<dbReference type="GO" id="GO:0005886">
    <property type="term" value="C:plasma membrane"/>
    <property type="evidence" value="ECO:0007669"/>
    <property type="project" value="UniProtKB-SubCell"/>
</dbReference>
<evidence type="ECO:0000256" key="4">
    <source>
        <dbReference type="ARBA" id="ARBA00022679"/>
    </source>
</evidence>
<sequence>MIAAWLAARTVWQWILLALGCGAVMSLGQAPVDLPLPMMLGLLVSFVFYTGAARAGRAGLVGFVIGFAYFVLTLTWLTEPFQIDAARDGWMAPFALAGMSALLAAFWGVAFSLARRLRTGVMGLAVLWPLAELGRGYLFTGFPWGMLPQGLLDTPAAQALAWVGPYGLMLLLCAGAAVLVWLIDRPLLVLPPAAVALAAVLWPMSLPAPQTTGQMVRLVQPNAPQEEKFDPEKLPVFMNRLLEATAAEPQPDLVVWPETAVPYLLEYAQPVFDEIAIAARGAPVVLGIQRRDEDWYYNSLVVVDGNGQVTDTYDKYHLVPFGEYMPLSDLASKLGLRGLAEAVGGYGRGPGPRMIDLGALGQALPLICYEAVFAQDVGAAPTRPSFLIQITNDAWFGQRAGPQQHLAQARMRAIEQGLPLARAANTGISAMIGPRGQVLESLPLGVAGHVDADLPAPLAPTVYARTGDMPLLIVLLLGWGVLLARRISIDAPRRRP</sequence>
<feature type="transmembrane region" description="Helical" evidence="9">
    <location>
        <begin position="60"/>
        <end position="78"/>
    </location>
</feature>
<evidence type="ECO:0000256" key="7">
    <source>
        <dbReference type="ARBA" id="ARBA00023136"/>
    </source>
</evidence>
<evidence type="ECO:0000313" key="11">
    <source>
        <dbReference type="EMBL" id="KEJ96524.1"/>
    </source>
</evidence>
<dbReference type="InterPro" id="IPR003010">
    <property type="entry name" value="C-N_Hydrolase"/>
</dbReference>
<comment type="function">
    <text evidence="9">Catalyzes the phospholipid dependent N-acylation of the N-terminal cysteine of apolipoprotein, the last step in lipoprotein maturation.</text>
</comment>
<dbReference type="InterPro" id="IPR036526">
    <property type="entry name" value="C-N_Hydrolase_sf"/>
</dbReference>
<dbReference type="Pfam" id="PF20154">
    <property type="entry name" value="LNT_N"/>
    <property type="match status" value="1"/>
</dbReference>
<comment type="caution">
    <text evidence="11">The sequence shown here is derived from an EMBL/GenBank/DDBJ whole genome shotgun (WGS) entry which is preliminary data.</text>
</comment>
<comment type="similarity">
    <text evidence="2 9">Belongs to the CN hydrolase family. Apolipoprotein N-acyltransferase subfamily.</text>
</comment>
<dbReference type="Pfam" id="PF00795">
    <property type="entry name" value="CN_hydrolase"/>
    <property type="match status" value="1"/>
</dbReference>
<dbReference type="InterPro" id="IPR004563">
    <property type="entry name" value="Apolipo_AcylTrfase"/>
</dbReference>
<keyword evidence="3 9" id="KW-1003">Cell membrane</keyword>
<dbReference type="NCBIfam" id="TIGR00546">
    <property type="entry name" value="lnt"/>
    <property type="match status" value="1"/>
</dbReference>
<comment type="catalytic activity">
    <reaction evidence="9">
        <text>N-terminal S-1,2-diacyl-sn-glyceryl-L-cysteinyl-[lipoprotein] + a glycerophospholipid = N-acyl-S-1,2-diacyl-sn-glyceryl-L-cysteinyl-[lipoprotein] + a 2-acyl-sn-glycero-3-phospholipid + H(+)</text>
        <dbReference type="Rhea" id="RHEA:48228"/>
        <dbReference type="Rhea" id="RHEA-COMP:14681"/>
        <dbReference type="Rhea" id="RHEA-COMP:14684"/>
        <dbReference type="ChEBI" id="CHEBI:15378"/>
        <dbReference type="ChEBI" id="CHEBI:136912"/>
        <dbReference type="ChEBI" id="CHEBI:140656"/>
        <dbReference type="ChEBI" id="CHEBI:140657"/>
        <dbReference type="ChEBI" id="CHEBI:140660"/>
        <dbReference type="EC" id="2.3.1.269"/>
    </reaction>
</comment>
<keyword evidence="12" id="KW-1185">Reference proteome</keyword>
<dbReference type="GO" id="GO:0016410">
    <property type="term" value="F:N-acyltransferase activity"/>
    <property type="evidence" value="ECO:0007669"/>
    <property type="project" value="UniProtKB-UniRule"/>
</dbReference>
<evidence type="ECO:0000256" key="9">
    <source>
        <dbReference type="HAMAP-Rule" id="MF_01148"/>
    </source>
</evidence>
<reference evidence="11 12" key="1">
    <citation type="submission" date="2014-01" db="EMBL/GenBank/DDBJ databases">
        <title>Sulfitobacter sp. H3 (MCCC 1A00686) Genome Sequencing.</title>
        <authorList>
            <person name="Lai Q."/>
            <person name="Hong Z."/>
        </authorList>
    </citation>
    <scope>NUCLEOTIDE SEQUENCE [LARGE SCALE GENOMIC DNA]</scope>
    <source>
        <strain evidence="11 12">H3</strain>
    </source>
</reference>
<feature type="transmembrane region" description="Helical" evidence="9">
    <location>
        <begin position="159"/>
        <end position="182"/>
    </location>
</feature>
<feature type="domain" description="CN hydrolase" evidence="10">
    <location>
        <begin position="219"/>
        <end position="456"/>
    </location>
</feature>
<organism evidence="11 12">
    <name type="scientific">Pseudosulfitobacter pseudonitzschiae</name>
    <dbReference type="NCBI Taxonomy" id="1402135"/>
    <lineage>
        <taxon>Bacteria</taxon>
        <taxon>Pseudomonadati</taxon>
        <taxon>Pseudomonadota</taxon>
        <taxon>Alphaproteobacteria</taxon>
        <taxon>Rhodobacterales</taxon>
        <taxon>Roseobacteraceae</taxon>
        <taxon>Pseudosulfitobacter</taxon>
    </lineage>
</organism>
<comment type="pathway">
    <text evidence="9">Protein modification; lipoprotein biosynthesis (N-acyl transfer).</text>
</comment>
<feature type="transmembrane region" description="Helical" evidence="9">
    <location>
        <begin position="469"/>
        <end position="487"/>
    </location>
</feature>
<feature type="transmembrane region" description="Helical" evidence="9">
    <location>
        <begin position="121"/>
        <end position="139"/>
    </location>
</feature>
<keyword evidence="5 9" id="KW-0812">Transmembrane</keyword>
<feature type="transmembrane region" description="Helical" evidence="9">
    <location>
        <begin position="36"/>
        <end position="53"/>
    </location>
</feature>
<dbReference type="PANTHER" id="PTHR38686:SF1">
    <property type="entry name" value="APOLIPOPROTEIN N-ACYLTRANSFERASE"/>
    <property type="match status" value="1"/>
</dbReference>
<evidence type="ECO:0000256" key="8">
    <source>
        <dbReference type="ARBA" id="ARBA00023315"/>
    </source>
</evidence>
<evidence type="ECO:0000256" key="2">
    <source>
        <dbReference type="ARBA" id="ARBA00010065"/>
    </source>
</evidence>
<comment type="subcellular location">
    <subcellularLocation>
        <location evidence="1 9">Cell membrane</location>
        <topology evidence="1 9">Multi-pass membrane protein</topology>
    </subcellularLocation>
</comment>
<keyword evidence="7 9" id="KW-0472">Membrane</keyword>
<dbReference type="CDD" id="cd07571">
    <property type="entry name" value="ALP_N-acyl_transferase"/>
    <property type="match status" value="1"/>
</dbReference>
<dbReference type="Gene3D" id="3.60.110.10">
    <property type="entry name" value="Carbon-nitrogen hydrolase"/>
    <property type="match status" value="1"/>
</dbReference>